<reference evidence="1" key="1">
    <citation type="submission" date="2021-06" db="EMBL/GenBank/DDBJ databases">
        <authorList>
            <person name="Kallberg Y."/>
            <person name="Tangrot J."/>
            <person name="Rosling A."/>
        </authorList>
    </citation>
    <scope>NUCLEOTIDE SEQUENCE</scope>
    <source>
        <strain evidence="1">CL356</strain>
    </source>
</reference>
<evidence type="ECO:0000313" key="1">
    <source>
        <dbReference type="EMBL" id="CAG8489832.1"/>
    </source>
</evidence>
<comment type="caution">
    <text evidence="1">The sequence shown here is derived from an EMBL/GenBank/DDBJ whole genome shotgun (WGS) entry which is preliminary data.</text>
</comment>
<keyword evidence="2" id="KW-1185">Reference proteome</keyword>
<accession>A0ACA9KSV2</accession>
<evidence type="ECO:0000313" key="2">
    <source>
        <dbReference type="Proteomes" id="UP000789525"/>
    </source>
</evidence>
<organism evidence="1 2">
    <name type="scientific">Acaulospora colombiana</name>
    <dbReference type="NCBI Taxonomy" id="27376"/>
    <lineage>
        <taxon>Eukaryota</taxon>
        <taxon>Fungi</taxon>
        <taxon>Fungi incertae sedis</taxon>
        <taxon>Mucoromycota</taxon>
        <taxon>Glomeromycotina</taxon>
        <taxon>Glomeromycetes</taxon>
        <taxon>Diversisporales</taxon>
        <taxon>Acaulosporaceae</taxon>
        <taxon>Acaulospora</taxon>
    </lineage>
</organism>
<protein>
    <submittedName>
        <fullName evidence="1">12693_t:CDS:1</fullName>
    </submittedName>
</protein>
<name>A0ACA9KSV2_9GLOM</name>
<dbReference type="EMBL" id="CAJVPT010002979">
    <property type="protein sequence ID" value="CAG8489832.1"/>
    <property type="molecule type" value="Genomic_DNA"/>
</dbReference>
<proteinExistence type="predicted"/>
<dbReference type="Proteomes" id="UP000789525">
    <property type="component" value="Unassembled WGS sequence"/>
</dbReference>
<sequence>MGPSGAGKSSFLDLLAGRKDPRSVTGEILLNGRPGEIKYVSTYVMQDDALMGNEGVLSVRENIQFAADLCFPGDYTRTEKETRVQEIMEEFGLERVADSKIGTVFVRGVSGGEKRRCAVASQIITLPWIIFLDEPTTGLDSAAAYNVMKAIKDMAQSHGLTVIASIHQPSTETYSLFDKLLLLGRGKTLYFGEREEALEYFESLGYACPPYSNPADHFLTLVNSDFMSDLSEAEKLIKSFNEAFKASEYKTEIDHQIKKITEECLSDESLAVISSETSNRYARNFFAQTFIIMNRSLKNAYRNVLMFWIRVAMYVALAILMGSTWWQVGYEQKSVQDRFSAHFFSVAFLVFMSVAGIPGFLEERLVFQRERANGFYSVGPYVLANTLISIPFVMIIALSFGGTDGVKCYNDLWCYDTHKNYWSEILCGGATPLPRESHCASLVDDVIYIFGGRTIEGKDLADLAAFNINQKRWFMFQKMGPSPCPRYCHSMTLLQKKILVFGGDSSQTAKPNGEGTIHILDTARIKYPTSTFPGEMPRQRYHKRSLSEPPISLSPQPTPTRAVRQNPLFAKPQASLTNLQISVSKGNTVEDLIPTSSLINRLQNFSRKPRTLDDYPIHKFSSFSVTPIANKSPDITAPAQTTKPKILRVRPGGPKRQLKNPLLGTNVITPSVDKGKTVDRGVMESSNLMLETGKQSSFQPEVLEHRKEPNVENSYDENHVEESELQRTKGDEGSIGRERSNSLDETRRSIRQSPSHGNAKIRVPEDGKGDGDIFKGVKNDIQKQGNDGENDNRKQGSNSENIGNNRRRSQIVDQRLIHAPNEESRDPRDSRVPRPRSIRMTSFIDDISLSSQDDFNVESSASPLNVDKNIPDRSSMMLRNGGGAHSSRSDDRESYSGALLNHERESYMERLQEQDLKIAEMKKRETWFKAKLALAKRAGFLLEFEGEDDADIPEGIDVENLMDIGEAGSEKFKVIEAIVQLSQQLKQAKETIVSQSKSASQKISEFEKMYKAALEEVAVLKSKFTTLYNQLESERLSSDKVQNIRAQLSQKKSQIEKSKRVVENAEAGVGMMRRVISRSDFKSSGQNPLAIKFKEIAERCDELEELHEIAQRELKTSISKYRETLKKAEAIEENEEIVNKESSDIGSSSEYRVKTPSSSSSVELGHELRVAETKAERTQLQLKQLKQKLSQVESDYQTAVKYAQNTEKLLQKVKDELTQSKKDIDNLNRKLVTVETSNVELEEKLYELQKSIDKHDNIRNSILQEYTNQQLLEQKVIFFQEREQLQQRIVDLQTKISNAQDEKSLMDQGYEALRRVYESLRNKNDTLRKSNEIFKQKTLESEKMSEEVEQELERTILLSKQESPMEPQEVLESSSNEQDGNDQSSETGEWEEERKILKDQVVDFQVKNRILTKNKSELERKVMENEGKVSLLLDQMENVVDIYRVIEGEISAQDDASLIRGFEKREKSITPEMQDEEESSLLSPKEEDEIEDMINRAYPDLTNFVLPEYPTSPMSSTTEGSEYTTFGKREDPDYFELDRIDEEDTDELEEAGSTEKESRKI</sequence>
<gene>
    <name evidence="1" type="ORF">ACOLOM_LOCUS2333</name>
</gene>